<feature type="region of interest" description="Disordered" evidence="1">
    <location>
        <begin position="22"/>
        <end position="45"/>
    </location>
</feature>
<feature type="compositionally biased region" description="Polar residues" evidence="1">
    <location>
        <begin position="96"/>
        <end position="105"/>
    </location>
</feature>
<proteinExistence type="predicted"/>
<evidence type="ECO:0000313" key="2">
    <source>
        <dbReference type="EMBL" id="CAB9512675.1"/>
    </source>
</evidence>
<name>A0A9N8E5X4_9STRA</name>
<evidence type="ECO:0000313" key="3">
    <source>
        <dbReference type="Proteomes" id="UP001153069"/>
    </source>
</evidence>
<feature type="compositionally biased region" description="Basic and acidic residues" evidence="1">
    <location>
        <begin position="34"/>
        <end position="44"/>
    </location>
</feature>
<comment type="caution">
    <text evidence="2">The sequence shown here is derived from an EMBL/GenBank/DDBJ whole genome shotgun (WGS) entry which is preliminary data.</text>
</comment>
<sequence length="393" mass="43867">MAPPTTRGRHLLTSVYNSLSTSNLLGSSSHHVSKRDDDTMKNDDDTFADDCSMDVSPPASVEFSSNVVPLTISKGSNHGSVVDEDLDDDEDHDDMSATQRGTNARLSSEIDDAQPALRSSMLGLLGRLSVRNMNDATTAPMVDQSEPVQPTWLKSQLVAAMDDTPDHHRRKSDMIDGSCHSTSWAPSNVNRRTGFGGWGRSNTMSPKRPSRVRKLPPRNPTSSTVASQRSELSWEEEREELQEKVEALEAKLNSKKAALQSLMIEKASRGSVVATAPAVESHDQMMKQLIVKDEEIAKLEETVKAQAIRIEDMEADQDQKAQSQAQLILDEWQEDEEDESLLEQLQEQNHTIARLEAEKECQQLEHQRRERELMDLVRKLQGEKAQWQGEASA</sequence>
<evidence type="ECO:0000256" key="1">
    <source>
        <dbReference type="SAM" id="MobiDB-lite"/>
    </source>
</evidence>
<dbReference type="EMBL" id="CAICTM010000548">
    <property type="protein sequence ID" value="CAB9512675.1"/>
    <property type="molecule type" value="Genomic_DNA"/>
</dbReference>
<protein>
    <submittedName>
        <fullName evidence="2">Uncharacterized protein</fullName>
    </submittedName>
</protein>
<accession>A0A9N8E5X4</accession>
<organism evidence="2 3">
    <name type="scientific">Seminavis robusta</name>
    <dbReference type="NCBI Taxonomy" id="568900"/>
    <lineage>
        <taxon>Eukaryota</taxon>
        <taxon>Sar</taxon>
        <taxon>Stramenopiles</taxon>
        <taxon>Ochrophyta</taxon>
        <taxon>Bacillariophyta</taxon>
        <taxon>Bacillariophyceae</taxon>
        <taxon>Bacillariophycidae</taxon>
        <taxon>Naviculales</taxon>
        <taxon>Naviculaceae</taxon>
        <taxon>Seminavis</taxon>
    </lineage>
</organism>
<dbReference type="Proteomes" id="UP001153069">
    <property type="component" value="Unassembled WGS sequence"/>
</dbReference>
<keyword evidence="3" id="KW-1185">Reference proteome</keyword>
<feature type="region of interest" description="Disordered" evidence="1">
    <location>
        <begin position="72"/>
        <end position="105"/>
    </location>
</feature>
<gene>
    <name evidence="2" type="ORF">SEMRO_549_G164550.1</name>
</gene>
<feature type="compositionally biased region" description="Acidic residues" evidence="1">
    <location>
        <begin position="82"/>
        <end position="93"/>
    </location>
</feature>
<feature type="region of interest" description="Disordered" evidence="1">
    <location>
        <begin position="184"/>
        <end position="234"/>
    </location>
</feature>
<reference evidence="2" key="1">
    <citation type="submission" date="2020-06" db="EMBL/GenBank/DDBJ databases">
        <authorList>
            <consortium name="Plant Systems Biology data submission"/>
        </authorList>
    </citation>
    <scope>NUCLEOTIDE SEQUENCE</scope>
    <source>
        <strain evidence="2">D6</strain>
    </source>
</reference>
<dbReference type="AlphaFoldDB" id="A0A9N8E5X4"/>